<evidence type="ECO:0000313" key="9">
    <source>
        <dbReference type="EMBL" id="QHV93990.1"/>
    </source>
</evidence>
<feature type="domain" description="ABC3 transporter permease C-terminal" evidence="7">
    <location>
        <begin position="394"/>
        <end position="509"/>
    </location>
</feature>
<protein>
    <submittedName>
        <fullName evidence="9">FtsX-like permease family protein</fullName>
    </submittedName>
</protein>
<keyword evidence="3 6" id="KW-0812">Transmembrane</keyword>
<evidence type="ECO:0000256" key="1">
    <source>
        <dbReference type="ARBA" id="ARBA00004651"/>
    </source>
</evidence>
<feature type="transmembrane region" description="Helical" evidence="6">
    <location>
        <begin position="776"/>
        <end position="801"/>
    </location>
</feature>
<dbReference type="Proteomes" id="UP000464577">
    <property type="component" value="Chromosome"/>
</dbReference>
<accession>A0A6P1VPU2</accession>
<evidence type="ECO:0000256" key="2">
    <source>
        <dbReference type="ARBA" id="ARBA00022475"/>
    </source>
</evidence>
<evidence type="ECO:0000256" key="6">
    <source>
        <dbReference type="SAM" id="Phobius"/>
    </source>
</evidence>
<dbReference type="InterPro" id="IPR050250">
    <property type="entry name" value="Macrolide_Exporter_MacB"/>
</dbReference>
<dbReference type="InterPro" id="IPR047699">
    <property type="entry name" value="Permease_put_prefix"/>
</dbReference>
<name>A0A6P1VPU2_9BACT</name>
<dbReference type="KEGG" id="senf:GJR95_02655"/>
<keyword evidence="5 6" id="KW-0472">Membrane</keyword>
<evidence type="ECO:0000256" key="4">
    <source>
        <dbReference type="ARBA" id="ARBA00022989"/>
    </source>
</evidence>
<feature type="domain" description="MacB-like periplasmic core" evidence="8">
    <location>
        <begin position="627"/>
        <end position="699"/>
    </location>
</feature>
<feature type="transmembrane region" description="Helical" evidence="6">
    <location>
        <begin position="859"/>
        <end position="881"/>
    </location>
</feature>
<organism evidence="9 10">
    <name type="scientific">Spirosoma endbachense</name>
    <dbReference type="NCBI Taxonomy" id="2666025"/>
    <lineage>
        <taxon>Bacteria</taxon>
        <taxon>Pseudomonadati</taxon>
        <taxon>Bacteroidota</taxon>
        <taxon>Cytophagia</taxon>
        <taxon>Cytophagales</taxon>
        <taxon>Cytophagaceae</taxon>
        <taxon>Spirosoma</taxon>
    </lineage>
</organism>
<feature type="transmembrane region" description="Helical" evidence="6">
    <location>
        <begin position="829"/>
        <end position="847"/>
    </location>
</feature>
<dbReference type="PANTHER" id="PTHR30572">
    <property type="entry name" value="MEMBRANE COMPONENT OF TRANSPORTER-RELATED"/>
    <property type="match status" value="1"/>
</dbReference>
<feature type="transmembrane region" description="Helical" evidence="6">
    <location>
        <begin position="444"/>
        <end position="465"/>
    </location>
</feature>
<keyword evidence="10" id="KW-1185">Reference proteome</keyword>
<sequence>MNRSTDPQPPRPVGPRWATRLLRWFCAPHLVEEMEGDLDELFQERVQQIGLKKARLRYIRDVVSLIRPFVIKRKPSTGLVGLHQQAKITVYPQRFGEYPHPSTLDPIMIRNYLKVAWRNLIRAKGYASINIAGLAVGMAASSLIFLWIQSELNYDRFYSKTDRLFQVYNRDKFSGIVQVWGTTPKPLAPALKQDYPDIEDVSRFRSATFLLTATDKKLNTDGAFVDPAFLNLFDFPFISGNRQTSLSGSNGIVITKSLSEKLFGTTDALGKVVQLDHKDSFSVTGVLDDLPDNTQFSGIAYLLPWAKFVTPGWDSDEWSSNNNYTYVLLRDKVSPDAVNEKIKRVTAGHLKGVIDDVSNRQIFLHPASKWHLYSKQENGYLTEGKIVTVRLFGIIAGFILLIAAVNFVNLSTARSEKRAKEVGVRKVAGAQKSALIFQFMSESVMLALLSGIGALLLIVLCIPLFNDLTDKRLSLDMGSVDFWLMAVAFVLFTGLLAGSYPAFFLANFQPVKVIKGTYQSVNAIFSPRKGLVIAQFTFAIVLIIATLVIQHQLNYAQNRESGYNRDNLLFSYLSGDLPKHYGSLQQELLQSGAAISVSKSLGPITTINSRQWGLSWPGSTKADKDIEFDRFGADEDFLKTTGTKLLAGREIDIRKYSTDSSAVLLNETAVKTMHLKNPVGTSIHFDDRNWQVVGVVKDFIFASPYESINPVIVNGPKGSVDLAWTSIRLNPANTTAKNLELVETVFKKYNPGYPFDYSFADESYKAKFADEQRTGLLTGLFTGLTIFISCLGLFGLAAYTAQQRTKEIGVRKVLGATVPNIVRLLTKDFIQLMGIAFVIGAPIGWYAMEKWLQDYSYRITIGAGVFIVTLVSSLLLVILTVSFQAIKAAVMNPVKSLRSE</sequence>
<dbReference type="RefSeq" id="WP_162384412.1">
    <property type="nucleotide sequence ID" value="NZ_CP045997.1"/>
</dbReference>
<comment type="subcellular location">
    <subcellularLocation>
        <location evidence="1">Cell membrane</location>
        <topology evidence="1">Multi-pass membrane protein</topology>
    </subcellularLocation>
</comment>
<keyword evidence="2" id="KW-1003">Cell membrane</keyword>
<evidence type="ECO:0000259" key="7">
    <source>
        <dbReference type="Pfam" id="PF02687"/>
    </source>
</evidence>
<dbReference type="NCBIfam" id="NF038404">
    <property type="entry name" value="perm_prefix_2"/>
    <property type="match status" value="1"/>
</dbReference>
<evidence type="ECO:0000313" key="10">
    <source>
        <dbReference type="Proteomes" id="UP000464577"/>
    </source>
</evidence>
<proteinExistence type="predicted"/>
<evidence type="ECO:0000256" key="5">
    <source>
        <dbReference type="ARBA" id="ARBA00023136"/>
    </source>
</evidence>
<feature type="transmembrane region" description="Helical" evidence="6">
    <location>
        <begin position="485"/>
        <end position="508"/>
    </location>
</feature>
<dbReference type="InterPro" id="IPR003838">
    <property type="entry name" value="ABC3_permease_C"/>
</dbReference>
<dbReference type="InterPro" id="IPR025857">
    <property type="entry name" value="MacB_PCD"/>
</dbReference>
<keyword evidence="4 6" id="KW-1133">Transmembrane helix</keyword>
<dbReference type="AlphaFoldDB" id="A0A6P1VPU2"/>
<dbReference type="GO" id="GO:0022857">
    <property type="term" value="F:transmembrane transporter activity"/>
    <property type="evidence" value="ECO:0007669"/>
    <property type="project" value="TreeGrafter"/>
</dbReference>
<evidence type="ECO:0000256" key="3">
    <source>
        <dbReference type="ARBA" id="ARBA00022692"/>
    </source>
</evidence>
<gene>
    <name evidence="9" type="ORF">GJR95_02655</name>
</gene>
<feature type="transmembrane region" description="Helical" evidence="6">
    <location>
        <begin position="391"/>
        <end position="410"/>
    </location>
</feature>
<evidence type="ECO:0000259" key="8">
    <source>
        <dbReference type="Pfam" id="PF12704"/>
    </source>
</evidence>
<dbReference type="GO" id="GO:0005886">
    <property type="term" value="C:plasma membrane"/>
    <property type="evidence" value="ECO:0007669"/>
    <property type="project" value="UniProtKB-SubCell"/>
</dbReference>
<dbReference type="EMBL" id="CP045997">
    <property type="protein sequence ID" value="QHV93990.1"/>
    <property type="molecule type" value="Genomic_DNA"/>
</dbReference>
<reference evidence="9 10" key="1">
    <citation type="submission" date="2019-11" db="EMBL/GenBank/DDBJ databases">
        <title>Spirosoma endbachense sp. nov., isolated from a natural salt meadow.</title>
        <authorList>
            <person name="Rojas J."/>
            <person name="Ambika Manirajan B."/>
            <person name="Ratering S."/>
            <person name="Suarez C."/>
            <person name="Geissler-Plaum R."/>
            <person name="Schnell S."/>
        </authorList>
    </citation>
    <scope>NUCLEOTIDE SEQUENCE [LARGE SCALE GENOMIC DNA]</scope>
    <source>
        <strain evidence="9 10">I-24</strain>
    </source>
</reference>
<feature type="transmembrane region" description="Helical" evidence="6">
    <location>
        <begin position="127"/>
        <end position="148"/>
    </location>
</feature>
<dbReference type="Pfam" id="PF02687">
    <property type="entry name" value="FtsX"/>
    <property type="match status" value="2"/>
</dbReference>
<feature type="domain" description="MacB-like periplasmic core" evidence="8">
    <location>
        <begin position="129"/>
        <end position="344"/>
    </location>
</feature>
<dbReference type="PANTHER" id="PTHR30572:SF18">
    <property type="entry name" value="ABC-TYPE MACROLIDE FAMILY EXPORT SYSTEM PERMEASE COMPONENT 2"/>
    <property type="match status" value="1"/>
</dbReference>
<feature type="domain" description="ABC3 transporter permease C-terminal" evidence="7">
    <location>
        <begin position="780"/>
        <end position="893"/>
    </location>
</feature>
<dbReference type="Pfam" id="PF12704">
    <property type="entry name" value="MacB_PCD"/>
    <property type="match status" value="2"/>
</dbReference>
<feature type="transmembrane region" description="Helical" evidence="6">
    <location>
        <begin position="529"/>
        <end position="549"/>
    </location>
</feature>